<dbReference type="EMBL" id="JADGIZ020000020">
    <property type="protein sequence ID" value="KAL2915847.1"/>
    <property type="molecule type" value="Genomic_DNA"/>
</dbReference>
<dbReference type="PANTHER" id="PTHR11380:SF16">
    <property type="entry name" value="TRANSCRIPTION INITIATION PROTEIN SPT3 HOMOLOG"/>
    <property type="match status" value="1"/>
</dbReference>
<keyword evidence="3" id="KW-0804">Transcription</keyword>
<evidence type="ECO:0000313" key="6">
    <source>
        <dbReference type="EMBL" id="KAL2915847.1"/>
    </source>
</evidence>
<keyword evidence="7" id="KW-1185">Reference proteome</keyword>
<evidence type="ECO:0000313" key="7">
    <source>
        <dbReference type="Proteomes" id="UP001527925"/>
    </source>
</evidence>
<evidence type="ECO:0000256" key="4">
    <source>
        <dbReference type="ARBA" id="ARBA00023242"/>
    </source>
</evidence>
<gene>
    <name evidence="6" type="primary">SPT3</name>
    <name evidence="6" type="ORF">HK105_204548</name>
</gene>
<comment type="subcellular location">
    <subcellularLocation>
        <location evidence="1">Nucleus</location>
    </subcellularLocation>
</comment>
<evidence type="ECO:0000256" key="2">
    <source>
        <dbReference type="ARBA" id="ARBA00023015"/>
    </source>
</evidence>
<protein>
    <submittedName>
        <fullName evidence="6">Transcription initiation protein spt3</fullName>
    </submittedName>
</protein>
<dbReference type="SUPFAM" id="SSF47113">
    <property type="entry name" value="Histone-fold"/>
    <property type="match status" value="2"/>
</dbReference>
<sequence>MMFVFGEVQEPLEDTMLLVEEIVRSQMIETTIQAVAQANKRGARSIGPEDIVFLIRHDRPKVNRLRSFLSWKDVRKNVKDNKEAGAPTEEDMLEDQDKPARIKRMKVKFSWDHLNTYSGVLSDNDDDGADEEERQAYEDQITRLRLADNITSSMTKEEYMYYSECRQASFTYKKVKRFCDWCEMKRYYDIKASSDVIDILGFLAYEIVNSITETALSIKREWDEEEKRKEIRRNRGTTSTDPFLFDKRSDERTPLQPIHIREAFRQLQVQSTPLGSFGVGVKRSKLALM</sequence>
<dbReference type="Pfam" id="PF02269">
    <property type="entry name" value="TFIID-18kDa"/>
    <property type="match status" value="1"/>
</dbReference>
<dbReference type="CDD" id="cd22926">
    <property type="entry name" value="HFD_SPT3"/>
    <property type="match status" value="1"/>
</dbReference>
<organism evidence="6 7">
    <name type="scientific">Polyrhizophydium stewartii</name>
    <dbReference type="NCBI Taxonomy" id="2732419"/>
    <lineage>
        <taxon>Eukaryota</taxon>
        <taxon>Fungi</taxon>
        <taxon>Fungi incertae sedis</taxon>
        <taxon>Chytridiomycota</taxon>
        <taxon>Chytridiomycota incertae sedis</taxon>
        <taxon>Chytridiomycetes</taxon>
        <taxon>Rhizophydiales</taxon>
        <taxon>Rhizophydiales incertae sedis</taxon>
        <taxon>Polyrhizophydium</taxon>
    </lineage>
</organism>
<name>A0ABR4N8I4_9FUNG</name>
<dbReference type="InterPro" id="IPR009072">
    <property type="entry name" value="Histone-fold"/>
</dbReference>
<evidence type="ECO:0000256" key="1">
    <source>
        <dbReference type="ARBA" id="ARBA00004123"/>
    </source>
</evidence>
<dbReference type="Proteomes" id="UP001527925">
    <property type="component" value="Unassembled WGS sequence"/>
</dbReference>
<proteinExistence type="inferred from homology"/>
<keyword evidence="4" id="KW-0539">Nucleus</keyword>
<evidence type="ECO:0000256" key="3">
    <source>
        <dbReference type="ARBA" id="ARBA00023163"/>
    </source>
</evidence>
<accession>A0ABR4N8I4</accession>
<comment type="similarity">
    <text evidence="5">Belongs to the SPT3 family.</text>
</comment>
<dbReference type="InterPro" id="IPR003195">
    <property type="entry name" value="TFIID_TAF13"/>
</dbReference>
<reference evidence="6 7" key="1">
    <citation type="submission" date="2023-09" db="EMBL/GenBank/DDBJ databases">
        <title>Pangenome analysis of Batrachochytrium dendrobatidis and related Chytrids.</title>
        <authorList>
            <person name="Yacoub M.N."/>
            <person name="Stajich J.E."/>
            <person name="James T.Y."/>
        </authorList>
    </citation>
    <scope>NUCLEOTIDE SEQUENCE [LARGE SCALE GENOMIC DNA]</scope>
    <source>
        <strain evidence="6 7">JEL0888</strain>
    </source>
</reference>
<comment type="caution">
    <text evidence="6">The sequence shown here is derived from an EMBL/GenBank/DDBJ whole genome shotgun (WGS) entry which is preliminary data.</text>
</comment>
<dbReference type="PANTHER" id="PTHR11380">
    <property type="entry name" value="TRANSCRIPTION INITIATION FACTOR TFIID/SUPT3-RELATED"/>
    <property type="match status" value="1"/>
</dbReference>
<evidence type="ECO:0000256" key="5">
    <source>
        <dbReference type="ARBA" id="ARBA00061274"/>
    </source>
</evidence>
<keyword evidence="2" id="KW-0805">Transcription regulation</keyword>
<dbReference type="Gene3D" id="1.10.20.10">
    <property type="entry name" value="Histone, subunit A"/>
    <property type="match status" value="2"/>
</dbReference>